<dbReference type="InterPro" id="IPR005225">
    <property type="entry name" value="Small_GTP-bd"/>
</dbReference>
<dbReference type="Proteomes" id="UP001497623">
    <property type="component" value="Unassembled WGS sequence"/>
</dbReference>
<evidence type="ECO:0000256" key="4">
    <source>
        <dbReference type="ARBA" id="ARBA00023288"/>
    </source>
</evidence>
<dbReference type="InterPro" id="IPR050305">
    <property type="entry name" value="Small_GTPase_Rab"/>
</dbReference>
<dbReference type="FunFam" id="3.40.50.300:FF:001447">
    <property type="entry name" value="Ras-related protein Rab-1B"/>
    <property type="match status" value="1"/>
</dbReference>
<keyword evidence="5" id="KW-0636">Prenylation</keyword>
<keyword evidence="2" id="KW-0547">Nucleotide-binding</keyword>
<dbReference type="InterPro" id="IPR027417">
    <property type="entry name" value="P-loop_NTPase"/>
</dbReference>
<name>A0AAV2SMR4_MEGNR</name>
<comment type="similarity">
    <text evidence="1">Belongs to the small GTPase superfamily. Rab family.</text>
</comment>
<feature type="non-terminal residue" evidence="6">
    <location>
        <position position="518"/>
    </location>
</feature>
<dbReference type="GO" id="GO:0005525">
    <property type="term" value="F:GTP binding"/>
    <property type="evidence" value="ECO:0007669"/>
    <property type="project" value="UniProtKB-KW"/>
</dbReference>
<gene>
    <name evidence="6" type="ORF">MNOR_LOCUS38310</name>
</gene>
<reference evidence="6 7" key="1">
    <citation type="submission" date="2024-05" db="EMBL/GenBank/DDBJ databases">
        <authorList>
            <person name="Wallberg A."/>
        </authorList>
    </citation>
    <scope>NUCLEOTIDE SEQUENCE [LARGE SCALE GENOMIC DNA]</scope>
</reference>
<evidence type="ECO:0000256" key="5">
    <source>
        <dbReference type="ARBA" id="ARBA00023289"/>
    </source>
</evidence>
<sequence>MHTVTQDVLLNLHMLNCYLPTVGVSFFLLQNNHVLLWNVCVRIHIKAASICLSDFEKKYKILIKKKIYIDIINHFSKLGQSITHFWPSKNLEIADPYGSAITNKGIHKFVSGSNSLLQVCINDLIQCKRLHFPYGKNIFAGYLHLICGSAVLEINTYKLLPIINSRCLYLIVEPISNKYWKGGHKICSENRVDDITGKWRLNAHVTYVQGDIFIPTKYEISLIIKIYVQYFCTYKINFNDIIQPCPLAKKEGDRNLNIFMKDVPTHVMTLHKKAFRNPRSAFHGGVLASGIMEIMTHDVNESIIGTLIKQDEMDKPEESFTIVEQSQIDKFNTFKIIILGESYVGKAWILARMVDKNGNFPYIATGTEFKIKNMIINGEEKKFQLWKLPGQERFRTINALSYRNSHGVMLIYDITKRSSLKEIGLLIGHLRENGLEKVPKILIGNKCDLTEKRQIPKEEGSALAEKHGMLFMEVSAVSHTNIEEAFYAIANKIISDKPSAQKHMYKYNKKGLKKGKMK</sequence>
<dbReference type="SUPFAM" id="SSF52540">
    <property type="entry name" value="P-loop containing nucleoside triphosphate hydrolases"/>
    <property type="match status" value="1"/>
</dbReference>
<evidence type="ECO:0000313" key="7">
    <source>
        <dbReference type="Proteomes" id="UP001497623"/>
    </source>
</evidence>
<dbReference type="AlphaFoldDB" id="A0AAV2SMR4"/>
<dbReference type="EMBL" id="CAXKWB010085625">
    <property type="protein sequence ID" value="CAL4210539.1"/>
    <property type="molecule type" value="Genomic_DNA"/>
</dbReference>
<dbReference type="SMART" id="SM00174">
    <property type="entry name" value="RHO"/>
    <property type="match status" value="1"/>
</dbReference>
<protein>
    <submittedName>
        <fullName evidence="6">Uncharacterized protein</fullName>
    </submittedName>
</protein>
<dbReference type="InterPro" id="IPR001806">
    <property type="entry name" value="Small_GTPase"/>
</dbReference>
<organism evidence="6 7">
    <name type="scientific">Meganyctiphanes norvegica</name>
    <name type="common">Northern krill</name>
    <name type="synonym">Thysanopoda norvegica</name>
    <dbReference type="NCBI Taxonomy" id="48144"/>
    <lineage>
        <taxon>Eukaryota</taxon>
        <taxon>Metazoa</taxon>
        <taxon>Ecdysozoa</taxon>
        <taxon>Arthropoda</taxon>
        <taxon>Crustacea</taxon>
        <taxon>Multicrustacea</taxon>
        <taxon>Malacostraca</taxon>
        <taxon>Eumalacostraca</taxon>
        <taxon>Eucarida</taxon>
        <taxon>Euphausiacea</taxon>
        <taxon>Euphausiidae</taxon>
        <taxon>Meganyctiphanes</taxon>
    </lineage>
</organism>
<dbReference type="SMART" id="SM00175">
    <property type="entry name" value="RAB"/>
    <property type="match status" value="1"/>
</dbReference>
<dbReference type="NCBIfam" id="TIGR00231">
    <property type="entry name" value="small_GTP"/>
    <property type="match status" value="1"/>
</dbReference>
<evidence type="ECO:0000256" key="3">
    <source>
        <dbReference type="ARBA" id="ARBA00023134"/>
    </source>
</evidence>
<dbReference type="SMART" id="SM00173">
    <property type="entry name" value="RAS"/>
    <property type="match status" value="1"/>
</dbReference>
<evidence type="ECO:0000256" key="1">
    <source>
        <dbReference type="ARBA" id="ARBA00006270"/>
    </source>
</evidence>
<dbReference type="PROSITE" id="PS51419">
    <property type="entry name" value="RAB"/>
    <property type="match status" value="1"/>
</dbReference>
<keyword evidence="3" id="KW-0342">GTP-binding</keyword>
<accession>A0AAV2SMR4</accession>
<dbReference type="PANTHER" id="PTHR47980">
    <property type="entry name" value="LD44762P"/>
    <property type="match status" value="1"/>
</dbReference>
<dbReference type="PRINTS" id="PR00449">
    <property type="entry name" value="RASTRNSFRMNG"/>
</dbReference>
<dbReference type="Pfam" id="PF00071">
    <property type="entry name" value="Ras"/>
    <property type="match status" value="1"/>
</dbReference>
<comment type="caution">
    <text evidence="6">The sequence shown here is derived from an EMBL/GenBank/DDBJ whole genome shotgun (WGS) entry which is preliminary data.</text>
</comment>
<proteinExistence type="inferred from homology"/>
<dbReference type="PROSITE" id="PS51421">
    <property type="entry name" value="RAS"/>
    <property type="match status" value="1"/>
</dbReference>
<keyword evidence="7" id="KW-1185">Reference proteome</keyword>
<dbReference type="CDD" id="cd00154">
    <property type="entry name" value="Rab"/>
    <property type="match status" value="1"/>
</dbReference>
<evidence type="ECO:0000313" key="6">
    <source>
        <dbReference type="EMBL" id="CAL4210539.1"/>
    </source>
</evidence>
<dbReference type="Gene3D" id="3.40.50.300">
    <property type="entry name" value="P-loop containing nucleotide triphosphate hydrolases"/>
    <property type="match status" value="1"/>
</dbReference>
<keyword evidence="4" id="KW-0449">Lipoprotein</keyword>
<evidence type="ECO:0000256" key="2">
    <source>
        <dbReference type="ARBA" id="ARBA00022741"/>
    </source>
</evidence>
<dbReference type="GO" id="GO:0003924">
    <property type="term" value="F:GTPase activity"/>
    <property type="evidence" value="ECO:0007669"/>
    <property type="project" value="InterPro"/>
</dbReference>